<protein>
    <submittedName>
        <fullName evidence="1">Uncharacterized protein</fullName>
    </submittedName>
</protein>
<dbReference type="Proteomes" id="UP001597097">
    <property type="component" value="Unassembled WGS sequence"/>
</dbReference>
<dbReference type="RefSeq" id="WP_219539531.1">
    <property type="nucleotide sequence ID" value="NZ_JAHKRM010000065.1"/>
</dbReference>
<comment type="caution">
    <text evidence="1">The sequence shown here is derived from an EMBL/GenBank/DDBJ whole genome shotgun (WGS) entry which is preliminary data.</text>
</comment>
<keyword evidence="2" id="KW-1185">Reference proteome</keyword>
<evidence type="ECO:0000313" key="1">
    <source>
        <dbReference type="EMBL" id="MFD1546209.1"/>
    </source>
</evidence>
<proteinExistence type="predicted"/>
<gene>
    <name evidence="1" type="ORF">ACFSJ0_54885</name>
</gene>
<name>A0ABW4GUL8_9ACTN</name>
<reference evidence="2" key="1">
    <citation type="journal article" date="2019" name="Int. J. Syst. Evol. Microbiol.">
        <title>The Global Catalogue of Microorganisms (GCM) 10K type strain sequencing project: providing services to taxonomists for standard genome sequencing and annotation.</title>
        <authorList>
            <consortium name="The Broad Institute Genomics Platform"/>
            <consortium name="The Broad Institute Genome Sequencing Center for Infectious Disease"/>
            <person name="Wu L."/>
            <person name="Ma J."/>
        </authorList>
    </citation>
    <scope>NUCLEOTIDE SEQUENCE [LARGE SCALE GENOMIC DNA]</scope>
    <source>
        <strain evidence="2">CGMCC 1.15399</strain>
    </source>
</reference>
<accession>A0ABW4GUL8</accession>
<sequence>MEISAAVVSSFDHPPRYESYDLPAPADETHDPSVEELLAGGQVMGWEFVEPRPRRLPG</sequence>
<dbReference type="EMBL" id="JBHUCM010000062">
    <property type="protein sequence ID" value="MFD1546209.1"/>
    <property type="molecule type" value="Genomic_DNA"/>
</dbReference>
<organism evidence="1 2">
    <name type="scientific">Nonomuraea guangzhouensis</name>
    <dbReference type="NCBI Taxonomy" id="1291555"/>
    <lineage>
        <taxon>Bacteria</taxon>
        <taxon>Bacillati</taxon>
        <taxon>Actinomycetota</taxon>
        <taxon>Actinomycetes</taxon>
        <taxon>Streptosporangiales</taxon>
        <taxon>Streptosporangiaceae</taxon>
        <taxon>Nonomuraea</taxon>
    </lineage>
</organism>
<evidence type="ECO:0000313" key="2">
    <source>
        <dbReference type="Proteomes" id="UP001597097"/>
    </source>
</evidence>